<feature type="region of interest" description="Disordered" evidence="1">
    <location>
        <begin position="47"/>
        <end position="71"/>
    </location>
</feature>
<dbReference type="EMBL" id="BGZK01000611">
    <property type="protein sequence ID" value="GBP52831.1"/>
    <property type="molecule type" value="Genomic_DNA"/>
</dbReference>
<feature type="region of interest" description="Disordered" evidence="1">
    <location>
        <begin position="257"/>
        <end position="293"/>
    </location>
</feature>
<protein>
    <submittedName>
        <fullName evidence="2">Uncharacterized protein</fullName>
    </submittedName>
</protein>
<keyword evidence="3" id="KW-1185">Reference proteome</keyword>
<evidence type="ECO:0000313" key="2">
    <source>
        <dbReference type="EMBL" id="GBP52831.1"/>
    </source>
</evidence>
<proteinExistence type="predicted"/>
<name>A0A4C1WNI1_EUMVA</name>
<dbReference type="AlphaFoldDB" id="A0A4C1WNI1"/>
<dbReference type="Proteomes" id="UP000299102">
    <property type="component" value="Unassembled WGS sequence"/>
</dbReference>
<reference evidence="2 3" key="1">
    <citation type="journal article" date="2019" name="Commun. Biol.">
        <title>The bagworm genome reveals a unique fibroin gene that provides high tensile strength.</title>
        <authorList>
            <person name="Kono N."/>
            <person name="Nakamura H."/>
            <person name="Ohtoshi R."/>
            <person name="Tomita M."/>
            <person name="Numata K."/>
            <person name="Arakawa K."/>
        </authorList>
    </citation>
    <scope>NUCLEOTIDE SEQUENCE [LARGE SCALE GENOMIC DNA]</scope>
</reference>
<evidence type="ECO:0000313" key="3">
    <source>
        <dbReference type="Proteomes" id="UP000299102"/>
    </source>
</evidence>
<gene>
    <name evidence="2" type="ORF">EVAR_38993_1</name>
</gene>
<comment type="caution">
    <text evidence="2">The sequence shown here is derived from an EMBL/GenBank/DDBJ whole genome shotgun (WGS) entry which is preliminary data.</text>
</comment>
<organism evidence="2 3">
    <name type="scientific">Eumeta variegata</name>
    <name type="common">Bagworm moth</name>
    <name type="synonym">Eumeta japonica</name>
    <dbReference type="NCBI Taxonomy" id="151549"/>
    <lineage>
        <taxon>Eukaryota</taxon>
        <taxon>Metazoa</taxon>
        <taxon>Ecdysozoa</taxon>
        <taxon>Arthropoda</taxon>
        <taxon>Hexapoda</taxon>
        <taxon>Insecta</taxon>
        <taxon>Pterygota</taxon>
        <taxon>Neoptera</taxon>
        <taxon>Endopterygota</taxon>
        <taxon>Lepidoptera</taxon>
        <taxon>Glossata</taxon>
        <taxon>Ditrysia</taxon>
        <taxon>Tineoidea</taxon>
        <taxon>Psychidae</taxon>
        <taxon>Oiketicinae</taxon>
        <taxon>Eumeta</taxon>
    </lineage>
</organism>
<evidence type="ECO:0000256" key="1">
    <source>
        <dbReference type="SAM" id="MobiDB-lite"/>
    </source>
</evidence>
<accession>A0A4C1WNI1</accession>
<dbReference type="OrthoDB" id="7492938at2759"/>
<sequence length="293" mass="32989">METSFSRLLTDVITDVKDVIDCTILAVEQLLLLDPSDSTSEYQRKCIGGVSDNDGEGKDGEPQNGENLSNEVTSKIEQVEDQLSSVITDINDTFRDVINSNSLRSKLDRIKLVLKNETDHLASVSSLFRSRLDKLSDKIKLHPDQNDDFFNEIFTNLELLHEAEKTENNAAEIHEIHDVINEILKILQLDESKLKADDDEDKIQAIVDKLSQQAKAGEIVHQADDGCDNSTELSNNKEINSDVKTTNTITTETTNAVTSNEFTNHTVNEKKSRKKKSDYDDDPFDLPGFWGWM</sequence>